<dbReference type="InterPro" id="IPR046982">
    <property type="entry name" value="BIN3/RVS161-like"/>
</dbReference>
<dbReference type="Proteomes" id="UP000191522">
    <property type="component" value="Unassembled WGS sequence"/>
</dbReference>
<proteinExistence type="predicted"/>
<evidence type="ECO:0000259" key="4">
    <source>
        <dbReference type="PROSITE" id="PS50002"/>
    </source>
</evidence>
<dbReference type="CDD" id="cd07599">
    <property type="entry name" value="BAR_Rvs167p"/>
    <property type="match status" value="1"/>
</dbReference>
<reference evidence="7" key="1">
    <citation type="journal article" date="2017" name="Nat. Microbiol.">
        <title>Global analysis of biosynthetic gene clusters reveals vast potential of secondary metabolite production in Penicillium species.</title>
        <authorList>
            <person name="Nielsen J.C."/>
            <person name="Grijseels S."/>
            <person name="Prigent S."/>
            <person name="Ji B."/>
            <person name="Dainat J."/>
            <person name="Nielsen K.F."/>
            <person name="Frisvad J.C."/>
            <person name="Workman M."/>
            <person name="Nielsen J."/>
        </authorList>
    </citation>
    <scope>NUCLEOTIDE SEQUENCE [LARGE SCALE GENOMIC DNA]</scope>
    <source>
        <strain evidence="7">IBT 11843</strain>
    </source>
</reference>
<evidence type="ECO:0008006" key="8">
    <source>
        <dbReference type="Google" id="ProtNLM"/>
    </source>
</evidence>
<feature type="compositionally biased region" description="Polar residues" evidence="3">
    <location>
        <begin position="280"/>
        <end position="289"/>
    </location>
</feature>
<dbReference type="SUPFAM" id="SSF103657">
    <property type="entry name" value="BAR/IMD domain-like"/>
    <property type="match status" value="1"/>
</dbReference>
<evidence type="ECO:0000313" key="6">
    <source>
        <dbReference type="EMBL" id="OQD74339.1"/>
    </source>
</evidence>
<dbReference type="InterPro" id="IPR004148">
    <property type="entry name" value="BAR_dom"/>
</dbReference>
<dbReference type="GO" id="GO:0031097">
    <property type="term" value="C:medial cortex"/>
    <property type="evidence" value="ECO:0007669"/>
    <property type="project" value="TreeGrafter"/>
</dbReference>
<organism evidence="6 7">
    <name type="scientific">Penicillium decumbens</name>
    <dbReference type="NCBI Taxonomy" id="69771"/>
    <lineage>
        <taxon>Eukaryota</taxon>
        <taxon>Fungi</taxon>
        <taxon>Dikarya</taxon>
        <taxon>Ascomycota</taxon>
        <taxon>Pezizomycotina</taxon>
        <taxon>Eurotiomycetes</taxon>
        <taxon>Eurotiomycetidae</taxon>
        <taxon>Eurotiales</taxon>
        <taxon>Aspergillaceae</taxon>
        <taxon>Penicillium</taxon>
    </lineage>
</organism>
<keyword evidence="7" id="KW-1185">Reference proteome</keyword>
<dbReference type="Pfam" id="PF03114">
    <property type="entry name" value="BAR"/>
    <property type="match status" value="1"/>
</dbReference>
<dbReference type="SUPFAM" id="SSF50044">
    <property type="entry name" value="SH3-domain"/>
    <property type="match status" value="1"/>
</dbReference>
<evidence type="ECO:0000256" key="3">
    <source>
        <dbReference type="SAM" id="MobiDB-lite"/>
    </source>
</evidence>
<protein>
    <recommendedName>
        <fullName evidence="8">SH3 domain-containing protein</fullName>
    </recommendedName>
</protein>
<dbReference type="PROSITE" id="PS50002">
    <property type="entry name" value="SH3"/>
    <property type="match status" value="1"/>
</dbReference>
<gene>
    <name evidence="6" type="ORF">PENDEC_c011G04209</name>
</gene>
<accession>A0A1V6PBB7</accession>
<dbReference type="AlphaFoldDB" id="A0A1V6PBB7"/>
<feature type="domain" description="BAR" evidence="5">
    <location>
        <begin position="7"/>
        <end position="242"/>
    </location>
</feature>
<comment type="caution">
    <text evidence="6">The sequence shown here is derived from an EMBL/GenBank/DDBJ whole genome shotgun (WGS) entry which is preliminary data.</text>
</comment>
<evidence type="ECO:0000256" key="1">
    <source>
        <dbReference type="ARBA" id="ARBA00022443"/>
    </source>
</evidence>
<dbReference type="EMBL" id="MDYL01000011">
    <property type="protein sequence ID" value="OQD74339.1"/>
    <property type="molecule type" value="Genomic_DNA"/>
</dbReference>
<dbReference type="InterPro" id="IPR001452">
    <property type="entry name" value="SH3_domain"/>
</dbReference>
<dbReference type="GO" id="GO:1990528">
    <property type="term" value="C:Rvs161p-Rvs167p complex"/>
    <property type="evidence" value="ECO:0007669"/>
    <property type="project" value="TreeGrafter"/>
</dbReference>
<dbReference type="GO" id="GO:0051666">
    <property type="term" value="P:actin cortical patch localization"/>
    <property type="evidence" value="ECO:0007669"/>
    <property type="project" value="InterPro"/>
</dbReference>
<feature type="region of interest" description="Disordered" evidence="3">
    <location>
        <begin position="275"/>
        <end position="374"/>
    </location>
</feature>
<dbReference type="GO" id="GO:0043332">
    <property type="term" value="C:mating projection tip"/>
    <property type="evidence" value="ECO:0007669"/>
    <property type="project" value="TreeGrafter"/>
</dbReference>
<evidence type="ECO:0000256" key="2">
    <source>
        <dbReference type="PROSITE-ProRule" id="PRU00192"/>
    </source>
</evidence>
<dbReference type="PRINTS" id="PR00452">
    <property type="entry name" value="SH3DOMAIN"/>
</dbReference>
<dbReference type="STRING" id="69771.A0A1V6PBB7"/>
<dbReference type="GO" id="GO:0030479">
    <property type="term" value="C:actin cortical patch"/>
    <property type="evidence" value="ECO:0007669"/>
    <property type="project" value="TreeGrafter"/>
</dbReference>
<name>A0A1V6PBB7_PENDC</name>
<evidence type="ECO:0000313" key="7">
    <source>
        <dbReference type="Proteomes" id="UP000191522"/>
    </source>
</evidence>
<dbReference type="SMART" id="SM00326">
    <property type="entry name" value="SH3"/>
    <property type="match status" value="1"/>
</dbReference>
<dbReference type="Gene3D" id="1.20.1270.60">
    <property type="entry name" value="Arfaptin homology (AH) domain/BAR domain"/>
    <property type="match status" value="1"/>
</dbReference>
<sequence>MQSVQRKFGRMTTKESANDSHVAVLLKDFEDADNLLANIIDSTTSWRNAWVSIATIQSRMFDEFDGLYGPIVGSSETSTSHRPVDTDPAILARANRLRKEYDELRGDLVQELDAVEVRMTQPAENAKNYLLPMKKTIKKRNDKKSDFERHQGKVDNLMAKGKRSERDNANLVKANADFAAAKEAYTAADDDLRRRLPTLISLLFSLVPYILRAQVEIQNRMLAHYYTVLHTYCEEEGFPSPPPEMEQVVQEWELANNPAKNKIEALACLSQGKAIRESDPNNPANQRPSIASKRPSLASLKSHASSTPGFSLSAARKPSFTPPMPGNKSCGAELRPVSPTSSYMTPRGSVSLASSSGTPSLPSESDYYEPPIPNPFPQPVTQVPVSMSPAGPKIDHVQYTANARSNPGGQDMAATIAAKKKGPPPPPRGISFVTALYDFDGNQNGDLAFREGDRIKVVTKTQSTDDWWEGELRGVKGQFPANYVK</sequence>
<dbReference type="InterPro" id="IPR027267">
    <property type="entry name" value="AH/BAR_dom_sf"/>
</dbReference>
<dbReference type="PANTHER" id="PTHR47174:SF2">
    <property type="entry name" value="SH3 DOMAIN SIGNALLING PROTEIN (AFU_ORTHOLOGUE AFUA_5G07670)"/>
    <property type="match status" value="1"/>
</dbReference>
<feature type="compositionally biased region" description="Low complexity" evidence="3">
    <location>
        <begin position="348"/>
        <end position="365"/>
    </location>
</feature>
<dbReference type="Pfam" id="PF00018">
    <property type="entry name" value="SH3_1"/>
    <property type="match status" value="1"/>
</dbReference>
<dbReference type="GO" id="GO:0008289">
    <property type="term" value="F:lipid binding"/>
    <property type="evidence" value="ECO:0007669"/>
    <property type="project" value="TreeGrafter"/>
</dbReference>
<dbReference type="PROSITE" id="PS51021">
    <property type="entry name" value="BAR"/>
    <property type="match status" value="1"/>
</dbReference>
<dbReference type="Gene3D" id="2.30.30.40">
    <property type="entry name" value="SH3 Domains"/>
    <property type="match status" value="1"/>
</dbReference>
<dbReference type="GO" id="GO:0006897">
    <property type="term" value="P:endocytosis"/>
    <property type="evidence" value="ECO:0007669"/>
    <property type="project" value="InterPro"/>
</dbReference>
<dbReference type="PANTHER" id="PTHR47174">
    <property type="entry name" value="BRIDGING INTEGRATOR 3"/>
    <property type="match status" value="1"/>
</dbReference>
<evidence type="ECO:0000259" key="5">
    <source>
        <dbReference type="PROSITE" id="PS51021"/>
    </source>
</evidence>
<feature type="domain" description="SH3" evidence="4">
    <location>
        <begin position="428"/>
        <end position="485"/>
    </location>
</feature>
<dbReference type="OMA" id="MLAHYYT"/>
<keyword evidence="1 2" id="KW-0728">SH3 domain</keyword>
<dbReference type="OrthoDB" id="10255128at2759"/>
<dbReference type="FunFam" id="2.30.30.40:FF:000100">
    <property type="entry name" value="SH3 domain-containing YSC84-like protein 1"/>
    <property type="match status" value="1"/>
</dbReference>
<dbReference type="InterPro" id="IPR036028">
    <property type="entry name" value="SH3-like_dom_sf"/>
</dbReference>
<dbReference type="GO" id="GO:0097320">
    <property type="term" value="P:plasma membrane tubulation"/>
    <property type="evidence" value="ECO:0007669"/>
    <property type="project" value="TreeGrafter"/>
</dbReference>